<proteinExistence type="inferred from homology"/>
<keyword evidence="4 7" id="KW-0812">Transmembrane</keyword>
<keyword evidence="6 7" id="KW-0472">Membrane</keyword>
<evidence type="ECO:0000256" key="4">
    <source>
        <dbReference type="ARBA" id="ARBA00022692"/>
    </source>
</evidence>
<evidence type="ECO:0000256" key="2">
    <source>
        <dbReference type="ARBA" id="ARBA00022448"/>
    </source>
</evidence>
<keyword evidence="3" id="KW-1003">Cell membrane</keyword>
<protein>
    <submittedName>
        <fullName evidence="9">Peptide/nickel transport system permease protein</fullName>
    </submittedName>
</protein>
<feature type="transmembrane region" description="Helical" evidence="7">
    <location>
        <begin position="354"/>
        <end position="375"/>
    </location>
</feature>
<evidence type="ECO:0000256" key="3">
    <source>
        <dbReference type="ARBA" id="ARBA00022475"/>
    </source>
</evidence>
<evidence type="ECO:0000313" key="9">
    <source>
        <dbReference type="EMBL" id="MDR7355983.1"/>
    </source>
</evidence>
<evidence type="ECO:0000259" key="8">
    <source>
        <dbReference type="PROSITE" id="PS50928"/>
    </source>
</evidence>
<keyword evidence="2 7" id="KW-0813">Transport</keyword>
<dbReference type="InterPro" id="IPR050366">
    <property type="entry name" value="BP-dependent_transpt_permease"/>
</dbReference>
<feature type="domain" description="ABC transmembrane type-1" evidence="8">
    <location>
        <begin position="406"/>
        <end position="591"/>
    </location>
</feature>
<comment type="caution">
    <text evidence="9">The sequence shown here is derived from an EMBL/GenBank/DDBJ whole genome shotgun (WGS) entry which is preliminary data.</text>
</comment>
<reference evidence="9 10" key="1">
    <citation type="submission" date="2023-07" db="EMBL/GenBank/DDBJ databases">
        <title>Sequencing the genomes of 1000 actinobacteria strains.</title>
        <authorList>
            <person name="Klenk H.-P."/>
        </authorList>
    </citation>
    <scope>NUCLEOTIDE SEQUENCE [LARGE SCALE GENOMIC DNA]</scope>
    <source>
        <strain evidence="9 10">DSM 44508</strain>
    </source>
</reference>
<dbReference type="EMBL" id="JAVDYF010000001">
    <property type="protein sequence ID" value="MDR7355983.1"/>
    <property type="molecule type" value="Genomic_DNA"/>
</dbReference>
<dbReference type="RefSeq" id="WP_277103555.1">
    <property type="nucleotide sequence ID" value="NZ_BAAAJS010000069.1"/>
</dbReference>
<dbReference type="Proteomes" id="UP001183619">
    <property type="component" value="Unassembled WGS sequence"/>
</dbReference>
<gene>
    <name evidence="9" type="ORF">J2S37_002521</name>
</gene>
<evidence type="ECO:0000313" key="10">
    <source>
        <dbReference type="Proteomes" id="UP001183619"/>
    </source>
</evidence>
<evidence type="ECO:0000256" key="1">
    <source>
        <dbReference type="ARBA" id="ARBA00004651"/>
    </source>
</evidence>
<dbReference type="Pfam" id="PF00528">
    <property type="entry name" value="BPD_transp_1"/>
    <property type="match status" value="2"/>
</dbReference>
<dbReference type="Gene3D" id="1.10.3720.10">
    <property type="entry name" value="MetI-like"/>
    <property type="match status" value="1"/>
</dbReference>
<comment type="similarity">
    <text evidence="7">Belongs to the binding-protein-dependent transport system permease family.</text>
</comment>
<evidence type="ECO:0000256" key="5">
    <source>
        <dbReference type="ARBA" id="ARBA00022989"/>
    </source>
</evidence>
<evidence type="ECO:0000256" key="7">
    <source>
        <dbReference type="RuleBase" id="RU363032"/>
    </source>
</evidence>
<feature type="transmembrane region" description="Helical" evidence="7">
    <location>
        <begin position="204"/>
        <end position="227"/>
    </location>
</feature>
<feature type="transmembrane region" description="Helical" evidence="7">
    <location>
        <begin position="468"/>
        <end position="489"/>
    </location>
</feature>
<feature type="transmembrane region" description="Helical" evidence="7">
    <location>
        <begin position="444"/>
        <end position="462"/>
    </location>
</feature>
<feature type="transmembrane region" description="Helical" evidence="7">
    <location>
        <begin position="168"/>
        <end position="192"/>
    </location>
</feature>
<feature type="transmembrane region" description="Helical" evidence="7">
    <location>
        <begin position="126"/>
        <end position="147"/>
    </location>
</feature>
<dbReference type="SUPFAM" id="SSF161098">
    <property type="entry name" value="MetI-like"/>
    <property type="match status" value="1"/>
</dbReference>
<sequence length="602" mass="63552">MIATAPSTHAPQLLPQQGRRPGILLRRFLRGLVFPCTLVAAGVLITAALPFITGRDLALSVFRAREAEREPDPVVLEAIRNELDLPDSAWSGLIQWLARASQGDFGVSWVDPSTSAAHAALRGLNVSASIAGLSTAVAVVLAIILVLPRITAVMRGKPSKASHIMGMAIMGSIPEFVLAVVLLVIFGLRLGLLPVSGYSSPAHLVMPVLSLAIPSAGLLGRILLITIDGLAHEEWVRMWRLNRVRDRAFFLALMHRSLAVLLPQIVLFFAGTLAATVLVETAFNVPGIGRTAVVAATNRDIPVLQVLVLTTIVVGLVTGTLSQLLRHVLLHPLISADSASSTAQRTSHRPTARVLFLATISPFVALILLALVTNAPVLDVNNRLLAPSSAHIVGTDQLGRDLLVRLAHGAVFSLGAAFLVTCACAVVGLFLGLAGVWVSKLGDALNALPAVLIGVILAGVFGPSQTTAAIAVLLVGWIPLAAHASSVAAEVRTTGFYRWAALQGASRMRLVWVHTMPTLVPAVARHAASRIAHNALALVSLGFLGLGAAHDSPNWGMILNESIRYAERAPWMMLAPTVLLILLGIASALATDADISWKKPTK</sequence>
<feature type="transmembrane region" description="Helical" evidence="7">
    <location>
        <begin position="410"/>
        <end position="437"/>
    </location>
</feature>
<feature type="transmembrane region" description="Helical" evidence="7">
    <location>
        <begin position="569"/>
        <end position="590"/>
    </location>
</feature>
<feature type="transmembrane region" description="Helical" evidence="7">
    <location>
        <begin position="248"/>
        <end position="270"/>
    </location>
</feature>
<keyword evidence="5 7" id="KW-1133">Transmembrane helix</keyword>
<dbReference type="PROSITE" id="PS50928">
    <property type="entry name" value="ABC_TM1"/>
    <property type="match status" value="2"/>
</dbReference>
<name>A0ABU2BBK7_9CORY</name>
<dbReference type="InterPro" id="IPR035906">
    <property type="entry name" value="MetI-like_sf"/>
</dbReference>
<dbReference type="PANTHER" id="PTHR43386">
    <property type="entry name" value="OLIGOPEPTIDE TRANSPORT SYSTEM PERMEASE PROTEIN APPC"/>
    <property type="match status" value="1"/>
</dbReference>
<dbReference type="InterPro" id="IPR000515">
    <property type="entry name" value="MetI-like"/>
</dbReference>
<feature type="transmembrane region" description="Helical" evidence="7">
    <location>
        <begin position="303"/>
        <end position="325"/>
    </location>
</feature>
<accession>A0ABU2BBK7</accession>
<comment type="subcellular location">
    <subcellularLocation>
        <location evidence="1 7">Cell membrane</location>
        <topology evidence="1 7">Multi-pass membrane protein</topology>
    </subcellularLocation>
</comment>
<dbReference type="CDD" id="cd06261">
    <property type="entry name" value="TM_PBP2"/>
    <property type="match status" value="1"/>
</dbReference>
<feature type="domain" description="ABC transmembrane type-1" evidence="8">
    <location>
        <begin position="124"/>
        <end position="325"/>
    </location>
</feature>
<feature type="transmembrane region" description="Helical" evidence="7">
    <location>
        <begin position="28"/>
        <end position="52"/>
    </location>
</feature>
<feature type="transmembrane region" description="Helical" evidence="7">
    <location>
        <begin position="531"/>
        <end position="549"/>
    </location>
</feature>
<evidence type="ECO:0000256" key="6">
    <source>
        <dbReference type="ARBA" id="ARBA00023136"/>
    </source>
</evidence>
<organism evidence="9 10">
    <name type="scientific">Corynebacterium felinum</name>
    <dbReference type="NCBI Taxonomy" id="131318"/>
    <lineage>
        <taxon>Bacteria</taxon>
        <taxon>Bacillati</taxon>
        <taxon>Actinomycetota</taxon>
        <taxon>Actinomycetes</taxon>
        <taxon>Mycobacteriales</taxon>
        <taxon>Corynebacteriaceae</taxon>
        <taxon>Corynebacterium</taxon>
    </lineage>
</organism>
<keyword evidence="10" id="KW-1185">Reference proteome</keyword>
<dbReference type="PANTHER" id="PTHR43386:SF1">
    <property type="entry name" value="D,D-DIPEPTIDE TRANSPORT SYSTEM PERMEASE PROTEIN DDPC-RELATED"/>
    <property type="match status" value="1"/>
</dbReference>